<keyword evidence="2" id="KW-1277">Toxin-antitoxin system</keyword>
<protein>
    <recommendedName>
        <fullName evidence="7">DUF86 domain-containing protein</fullName>
    </recommendedName>
</protein>
<name>A0A3B0V1N5_9ZZZZ</name>
<keyword evidence="1" id="KW-0597">Phosphoprotein</keyword>
<dbReference type="PANTHER" id="PTHR34139">
    <property type="entry name" value="UPF0331 PROTEIN MJ0127"/>
    <property type="match status" value="1"/>
</dbReference>
<dbReference type="GO" id="GO:0004540">
    <property type="term" value="F:RNA nuclease activity"/>
    <property type="evidence" value="ECO:0007669"/>
    <property type="project" value="InterPro"/>
</dbReference>
<evidence type="ECO:0000256" key="1">
    <source>
        <dbReference type="ARBA" id="ARBA00022553"/>
    </source>
</evidence>
<dbReference type="PANTHER" id="PTHR34139:SF1">
    <property type="entry name" value="RNASE MJ1380-RELATED"/>
    <property type="match status" value="1"/>
</dbReference>
<organism evidence="6">
    <name type="scientific">hydrothermal vent metagenome</name>
    <dbReference type="NCBI Taxonomy" id="652676"/>
    <lineage>
        <taxon>unclassified sequences</taxon>
        <taxon>metagenomes</taxon>
        <taxon>ecological metagenomes</taxon>
    </lineage>
</organism>
<evidence type="ECO:0008006" key="7">
    <source>
        <dbReference type="Google" id="ProtNLM"/>
    </source>
</evidence>
<evidence type="ECO:0000256" key="3">
    <source>
        <dbReference type="ARBA" id="ARBA00022722"/>
    </source>
</evidence>
<reference evidence="6" key="1">
    <citation type="submission" date="2018-06" db="EMBL/GenBank/DDBJ databases">
        <authorList>
            <person name="Zhirakovskaya E."/>
        </authorList>
    </citation>
    <scope>NUCLEOTIDE SEQUENCE</scope>
</reference>
<dbReference type="GO" id="GO:0000166">
    <property type="term" value="F:nucleotide binding"/>
    <property type="evidence" value="ECO:0007669"/>
    <property type="project" value="UniProtKB-KW"/>
</dbReference>
<keyword evidence="4" id="KW-0547">Nucleotide-binding</keyword>
<sequence length="115" mass="13324">MTRLYSDYLNDILDAIVKVQQFVEGVNFASFQANDEKVYAVIRALEIIGEAAKFIPKEERVRFPQIPWQAVTGMRDKLIHGYFVVSLPRVWETIQRDLPPLQEVVEQMLAEKDSL</sequence>
<evidence type="ECO:0000313" key="6">
    <source>
        <dbReference type="EMBL" id="VAW30759.1"/>
    </source>
</evidence>
<dbReference type="InterPro" id="IPR051813">
    <property type="entry name" value="HepT_RNase_toxin"/>
</dbReference>
<dbReference type="EMBL" id="UOEU01000081">
    <property type="protein sequence ID" value="VAW30759.1"/>
    <property type="molecule type" value="Genomic_DNA"/>
</dbReference>
<dbReference type="GO" id="GO:0110001">
    <property type="term" value="C:toxin-antitoxin complex"/>
    <property type="evidence" value="ECO:0007669"/>
    <property type="project" value="InterPro"/>
</dbReference>
<dbReference type="Pfam" id="PF01934">
    <property type="entry name" value="HepT-like"/>
    <property type="match status" value="1"/>
</dbReference>
<accession>A0A3B0V1N5</accession>
<dbReference type="InterPro" id="IPR008201">
    <property type="entry name" value="HepT-like"/>
</dbReference>
<evidence type="ECO:0000256" key="5">
    <source>
        <dbReference type="ARBA" id="ARBA00022801"/>
    </source>
</evidence>
<evidence type="ECO:0000256" key="2">
    <source>
        <dbReference type="ARBA" id="ARBA00022649"/>
    </source>
</evidence>
<proteinExistence type="predicted"/>
<keyword evidence="3" id="KW-0540">Nuclease</keyword>
<gene>
    <name evidence="6" type="ORF">MNBD_CHLOROFLEXI01-1121</name>
</gene>
<keyword evidence="5" id="KW-0378">Hydrolase</keyword>
<dbReference type="AlphaFoldDB" id="A0A3B0V1N5"/>
<dbReference type="GO" id="GO:0016787">
    <property type="term" value="F:hydrolase activity"/>
    <property type="evidence" value="ECO:0007669"/>
    <property type="project" value="UniProtKB-KW"/>
</dbReference>
<evidence type="ECO:0000256" key="4">
    <source>
        <dbReference type="ARBA" id="ARBA00022741"/>
    </source>
</evidence>